<reference evidence="2 3" key="1">
    <citation type="journal article" date="2019" name="Commun. Biol.">
        <title>The bagworm genome reveals a unique fibroin gene that provides high tensile strength.</title>
        <authorList>
            <person name="Kono N."/>
            <person name="Nakamura H."/>
            <person name="Ohtoshi R."/>
            <person name="Tomita M."/>
            <person name="Numata K."/>
            <person name="Arakawa K."/>
        </authorList>
    </citation>
    <scope>NUCLEOTIDE SEQUENCE [LARGE SCALE GENOMIC DNA]</scope>
</reference>
<dbReference type="Proteomes" id="UP000299102">
    <property type="component" value="Unassembled WGS sequence"/>
</dbReference>
<sequence length="414" mass="45402">MSVSVRNISDNDHRVTRIVSALLSVAHRRTKRCACVGARRRVDVRQTARRYCDCRGQTCINYLSRTGNVCSVDMDCPDNAFCRLNSYCVCKEGFVYAAVNSTSKGCLKEAQFGEECVQHIQCHSKLGIHSECADSACSCKAGTHLEGTRCFETSRRPSTAVTQENVQAFEKLIQVDRRITYIDLAKIEYRISSDANHYHLSSLIGERCTVSENCYLGDRDVPELQAFCVRGYCSCQLLYSPRDNGSRCVRDAHLGEPCEDEMQCAGAGLECRGTCRCSDGWVANKYTKGCLQSVTALSEPCDYDVQCEALAGIPESPGAALCLAGVCTCAYSARAAGEPTRCWQKKLPGQECLKNEECVSEEDEPGYCHAGRCTCKTCVPDARDFGTDGASSVAPAHLLIMLMISSMTVAILRL</sequence>
<feature type="domain" description="EB" evidence="1">
    <location>
        <begin position="246"/>
        <end position="285"/>
    </location>
</feature>
<dbReference type="PANTHER" id="PTHR39069:SF9">
    <property type="entry name" value="EB DOMAIN-CONTAINING PROTEIN"/>
    <property type="match status" value="1"/>
</dbReference>
<gene>
    <name evidence="2" type="ORF">EVAR_53141_1</name>
</gene>
<keyword evidence="3" id="KW-1185">Reference proteome</keyword>
<protein>
    <recommendedName>
        <fullName evidence="1">EB domain-containing protein</fullName>
    </recommendedName>
</protein>
<comment type="caution">
    <text evidence="2">The sequence shown here is derived from an EMBL/GenBank/DDBJ whole genome shotgun (WGS) entry which is preliminary data.</text>
</comment>
<dbReference type="STRING" id="151549.A0A4C1YB92"/>
<dbReference type="OrthoDB" id="5912242at2759"/>
<evidence type="ECO:0000313" key="2">
    <source>
        <dbReference type="EMBL" id="GBP73346.1"/>
    </source>
</evidence>
<feature type="domain" description="EB" evidence="1">
    <location>
        <begin position="104"/>
        <end position="150"/>
    </location>
</feature>
<dbReference type="EMBL" id="BGZK01001170">
    <property type="protein sequence ID" value="GBP73346.1"/>
    <property type="molecule type" value="Genomic_DNA"/>
</dbReference>
<name>A0A4C1YB92_EUMVA</name>
<dbReference type="PANTHER" id="PTHR39069">
    <property type="entry name" value="ECDYSONE-INDUCIBLE GENE E1, ISOFORM A"/>
    <property type="match status" value="1"/>
</dbReference>
<dbReference type="Pfam" id="PF01683">
    <property type="entry name" value="EB"/>
    <property type="match status" value="2"/>
</dbReference>
<dbReference type="AlphaFoldDB" id="A0A4C1YB92"/>
<evidence type="ECO:0000259" key="1">
    <source>
        <dbReference type="Pfam" id="PF01683"/>
    </source>
</evidence>
<evidence type="ECO:0000313" key="3">
    <source>
        <dbReference type="Proteomes" id="UP000299102"/>
    </source>
</evidence>
<accession>A0A4C1YB92</accession>
<organism evidence="2 3">
    <name type="scientific">Eumeta variegata</name>
    <name type="common">Bagworm moth</name>
    <name type="synonym">Eumeta japonica</name>
    <dbReference type="NCBI Taxonomy" id="151549"/>
    <lineage>
        <taxon>Eukaryota</taxon>
        <taxon>Metazoa</taxon>
        <taxon>Ecdysozoa</taxon>
        <taxon>Arthropoda</taxon>
        <taxon>Hexapoda</taxon>
        <taxon>Insecta</taxon>
        <taxon>Pterygota</taxon>
        <taxon>Neoptera</taxon>
        <taxon>Endopterygota</taxon>
        <taxon>Lepidoptera</taxon>
        <taxon>Glossata</taxon>
        <taxon>Ditrysia</taxon>
        <taxon>Tineoidea</taxon>
        <taxon>Psychidae</taxon>
        <taxon>Oiketicinae</taxon>
        <taxon>Eumeta</taxon>
    </lineage>
</organism>
<dbReference type="InterPro" id="IPR006149">
    <property type="entry name" value="EB_dom"/>
</dbReference>
<proteinExistence type="predicted"/>